<dbReference type="AlphaFoldDB" id="A0A1G5UWW5"/>
<comment type="similarity">
    <text evidence="1">Belongs to the leucine-binding protein family.</text>
</comment>
<dbReference type="EMBL" id="FMXA01000003">
    <property type="protein sequence ID" value="SDA37596.1"/>
    <property type="molecule type" value="Genomic_DNA"/>
</dbReference>
<dbReference type="GeneID" id="87755190"/>
<dbReference type="RefSeq" id="WP_091362770.1">
    <property type="nucleotide sequence ID" value="NZ_FMXA01000003.1"/>
</dbReference>
<dbReference type="Pfam" id="PF13458">
    <property type="entry name" value="Peripla_BP_6"/>
    <property type="match status" value="1"/>
</dbReference>
<dbReference type="PROSITE" id="PS51257">
    <property type="entry name" value="PROKAR_LIPOPROTEIN"/>
    <property type="match status" value="1"/>
</dbReference>
<sequence>MKFSKTVKTIGAAMIIAAVAAGMTGCGNKEGAASGSNDTAQIGFIAALSGSASAYGISQQEGINMAAEEINKSGFKVNIQTEDSKGAPQDAINAAQKMMGNHVSVIIGPMTSNEAKAVWPMTQQAGIPTLGISITAEGMTDGGNYLFRNSVPESMNIPQTVKKTHAMLGYKNVAILYANDNEQHVTAEKYFEQALKAEGVNIVAKETFASKDSDFSAQLTNIQGKNPDAVVICSLYQEGALILKKMREMGMNQPVLGDNGFVSPELGKLAGKAADNVYVSSMWSPNRNDEKTKAFVANYTKKYGHAPDQFAAGAYDGVYMVVDAMKRAGTTTDKAKIRDAMAQMKNFNGVCGTFSFNEKRDPVVDLVLLKMNDGVFQAAN</sequence>
<evidence type="ECO:0000313" key="6">
    <source>
        <dbReference type="Proteomes" id="UP000199689"/>
    </source>
</evidence>
<gene>
    <name evidence="5" type="ORF">SAMN02910343_00134</name>
</gene>
<feature type="signal peptide" evidence="3">
    <location>
        <begin position="1"/>
        <end position="20"/>
    </location>
</feature>
<dbReference type="STRING" id="209880.SAMN02910343_00134"/>
<dbReference type="Gene3D" id="3.40.50.2300">
    <property type="match status" value="2"/>
</dbReference>
<accession>A0A1G5UWW5</accession>
<name>A0A1G5UWW5_9FIRM</name>
<feature type="domain" description="Leucine-binding protein" evidence="4">
    <location>
        <begin position="40"/>
        <end position="373"/>
    </location>
</feature>
<keyword evidence="2 3" id="KW-0732">Signal</keyword>
<evidence type="ECO:0000256" key="3">
    <source>
        <dbReference type="SAM" id="SignalP"/>
    </source>
</evidence>
<dbReference type="Proteomes" id="UP000199689">
    <property type="component" value="Unassembled WGS sequence"/>
</dbReference>
<dbReference type="OrthoDB" id="9783240at2"/>
<keyword evidence="6" id="KW-1185">Reference proteome</keyword>
<dbReference type="InterPro" id="IPR028081">
    <property type="entry name" value="Leu-bd"/>
</dbReference>
<evidence type="ECO:0000256" key="2">
    <source>
        <dbReference type="ARBA" id="ARBA00022729"/>
    </source>
</evidence>
<dbReference type="PANTHER" id="PTHR30483">
    <property type="entry name" value="LEUCINE-SPECIFIC-BINDING PROTEIN"/>
    <property type="match status" value="1"/>
</dbReference>
<organism evidence="5 6">
    <name type="scientific">Allisonella histaminiformans</name>
    <dbReference type="NCBI Taxonomy" id="209880"/>
    <lineage>
        <taxon>Bacteria</taxon>
        <taxon>Bacillati</taxon>
        <taxon>Bacillota</taxon>
        <taxon>Negativicutes</taxon>
        <taxon>Veillonellales</taxon>
        <taxon>Veillonellaceae</taxon>
        <taxon>Allisonella</taxon>
    </lineage>
</organism>
<evidence type="ECO:0000259" key="4">
    <source>
        <dbReference type="Pfam" id="PF13458"/>
    </source>
</evidence>
<evidence type="ECO:0000256" key="1">
    <source>
        <dbReference type="ARBA" id="ARBA00010062"/>
    </source>
</evidence>
<dbReference type="CDD" id="cd06348">
    <property type="entry name" value="PBP1_ABC_HAAT-like"/>
    <property type="match status" value="1"/>
</dbReference>
<dbReference type="SUPFAM" id="SSF53822">
    <property type="entry name" value="Periplasmic binding protein-like I"/>
    <property type="match status" value="1"/>
</dbReference>
<evidence type="ECO:0000313" key="5">
    <source>
        <dbReference type="EMBL" id="SDA37596.1"/>
    </source>
</evidence>
<proteinExistence type="inferred from homology"/>
<dbReference type="InterPro" id="IPR028082">
    <property type="entry name" value="Peripla_BP_I"/>
</dbReference>
<dbReference type="InterPro" id="IPR051010">
    <property type="entry name" value="BCAA_transport"/>
</dbReference>
<protein>
    <submittedName>
        <fullName evidence="5">Branched-chain amino acid transport system substrate-binding protein</fullName>
    </submittedName>
</protein>
<dbReference type="PANTHER" id="PTHR30483:SF6">
    <property type="entry name" value="PERIPLASMIC BINDING PROTEIN OF ABC TRANSPORTER FOR NATURAL AMINO ACIDS"/>
    <property type="match status" value="1"/>
</dbReference>
<feature type="chain" id="PRO_5039025608" evidence="3">
    <location>
        <begin position="21"/>
        <end position="380"/>
    </location>
</feature>
<reference evidence="5 6" key="1">
    <citation type="submission" date="2016-10" db="EMBL/GenBank/DDBJ databases">
        <authorList>
            <person name="de Groot N.N."/>
        </authorList>
    </citation>
    <scope>NUCLEOTIDE SEQUENCE [LARGE SCALE GENOMIC DNA]</scope>
    <source>
        <strain evidence="5 6">DSM 15230</strain>
    </source>
</reference>